<keyword evidence="12" id="KW-0963">Cytoplasm</keyword>
<dbReference type="SUPFAM" id="SSF53613">
    <property type="entry name" value="Ribokinase-like"/>
    <property type="match status" value="1"/>
</dbReference>
<evidence type="ECO:0000256" key="12">
    <source>
        <dbReference type="HAMAP-Rule" id="MF_01987"/>
    </source>
</evidence>
<dbReference type="InterPro" id="IPR011877">
    <property type="entry name" value="Ribokinase"/>
</dbReference>
<dbReference type="AlphaFoldDB" id="A0A559JGQ8"/>
<name>A0A559JGQ8_9BACL</name>
<comment type="function">
    <text evidence="12">Catalyzes the phosphorylation of ribose at O-5 in a reaction requiring ATP and magnesium. The resulting D-ribose-5-phosphate can then be used either for sythesis of nucleotides, histidine, and tryptophan, or as a component of the pentose phosphate pathway.</text>
</comment>
<feature type="domain" description="Carbohydrate kinase PfkB" evidence="13">
    <location>
        <begin position="1"/>
        <end position="291"/>
    </location>
</feature>
<dbReference type="GO" id="GO:0046872">
    <property type="term" value="F:metal ion binding"/>
    <property type="evidence" value="ECO:0007669"/>
    <property type="project" value="UniProtKB-KW"/>
</dbReference>
<dbReference type="GO" id="GO:0019303">
    <property type="term" value="P:D-ribose catabolic process"/>
    <property type="evidence" value="ECO:0007669"/>
    <property type="project" value="UniProtKB-UniRule"/>
</dbReference>
<keyword evidence="8 12" id="KW-0067">ATP-binding</keyword>
<evidence type="ECO:0000256" key="7">
    <source>
        <dbReference type="ARBA" id="ARBA00022777"/>
    </source>
</evidence>
<feature type="active site" description="Proton acceptor" evidence="12">
    <location>
        <position position="250"/>
    </location>
</feature>
<feature type="binding site" evidence="12">
    <location>
        <position position="181"/>
    </location>
    <ligand>
        <name>ATP</name>
        <dbReference type="ChEBI" id="CHEBI:30616"/>
    </ligand>
</feature>
<dbReference type="PRINTS" id="PR00990">
    <property type="entry name" value="RIBOKINASE"/>
</dbReference>
<dbReference type="PANTHER" id="PTHR10584">
    <property type="entry name" value="SUGAR KINASE"/>
    <property type="match status" value="1"/>
</dbReference>
<evidence type="ECO:0000256" key="6">
    <source>
        <dbReference type="ARBA" id="ARBA00022741"/>
    </source>
</evidence>
<proteinExistence type="inferred from homology"/>
<feature type="binding site" evidence="12">
    <location>
        <position position="280"/>
    </location>
    <ligand>
        <name>K(+)</name>
        <dbReference type="ChEBI" id="CHEBI:29103"/>
    </ligand>
</feature>
<dbReference type="EC" id="2.7.1.15" evidence="2 12"/>
<comment type="similarity">
    <text evidence="12">Belongs to the carbohydrate kinase PfkB family. Ribokinase subfamily.</text>
</comment>
<dbReference type="GO" id="GO:0005524">
    <property type="term" value="F:ATP binding"/>
    <property type="evidence" value="ECO:0007669"/>
    <property type="project" value="UniProtKB-UniRule"/>
</dbReference>
<organism evidence="14 15">
    <name type="scientific">Cohnella terricola</name>
    <dbReference type="NCBI Taxonomy" id="1289167"/>
    <lineage>
        <taxon>Bacteria</taxon>
        <taxon>Bacillati</taxon>
        <taxon>Bacillota</taxon>
        <taxon>Bacilli</taxon>
        <taxon>Bacillales</taxon>
        <taxon>Paenibacillaceae</taxon>
        <taxon>Cohnella</taxon>
    </lineage>
</organism>
<dbReference type="HAMAP" id="MF_01987">
    <property type="entry name" value="Ribokinase"/>
    <property type="match status" value="1"/>
</dbReference>
<dbReference type="InterPro" id="IPR029056">
    <property type="entry name" value="Ribokinase-like"/>
</dbReference>
<evidence type="ECO:0000256" key="1">
    <source>
        <dbReference type="ARBA" id="ARBA00005380"/>
    </source>
</evidence>
<evidence type="ECO:0000256" key="5">
    <source>
        <dbReference type="ARBA" id="ARBA00022723"/>
    </source>
</evidence>
<feature type="binding site" evidence="12">
    <location>
        <position position="283"/>
    </location>
    <ligand>
        <name>K(+)</name>
        <dbReference type="ChEBI" id="CHEBI:29103"/>
    </ligand>
</feature>
<reference evidence="14 15" key="1">
    <citation type="submission" date="2019-07" db="EMBL/GenBank/DDBJ databases">
        <authorList>
            <person name="Kim J."/>
        </authorList>
    </citation>
    <scope>NUCLEOTIDE SEQUENCE [LARGE SCALE GENOMIC DNA]</scope>
    <source>
        <strain evidence="14 15">G13</strain>
    </source>
</reference>
<dbReference type="CDD" id="cd01174">
    <property type="entry name" value="ribokinase"/>
    <property type="match status" value="1"/>
</dbReference>
<comment type="caution">
    <text evidence="12">Lacks conserved residue(s) required for the propagation of feature annotation.</text>
</comment>
<evidence type="ECO:0000256" key="2">
    <source>
        <dbReference type="ARBA" id="ARBA00012035"/>
    </source>
</evidence>
<keyword evidence="9 12" id="KW-0460">Magnesium</keyword>
<feature type="binding site" evidence="12">
    <location>
        <position position="250"/>
    </location>
    <ligand>
        <name>substrate</name>
    </ligand>
</feature>
<dbReference type="Proteomes" id="UP000316330">
    <property type="component" value="Unassembled WGS sequence"/>
</dbReference>
<keyword evidence="4 12" id="KW-0808">Transferase</keyword>
<feature type="binding site" evidence="12">
    <location>
        <position position="246"/>
    </location>
    <ligand>
        <name>K(+)</name>
        <dbReference type="ChEBI" id="CHEBI:29103"/>
    </ligand>
</feature>
<dbReference type="InterPro" id="IPR002173">
    <property type="entry name" value="Carboh/pur_kinase_PfkB_CS"/>
</dbReference>
<comment type="subcellular location">
    <subcellularLocation>
        <location evidence="12">Cytoplasm</location>
    </subcellularLocation>
</comment>
<comment type="catalytic activity">
    <reaction evidence="12">
        <text>D-ribose + ATP = D-ribose 5-phosphate + ADP + H(+)</text>
        <dbReference type="Rhea" id="RHEA:13697"/>
        <dbReference type="ChEBI" id="CHEBI:15378"/>
        <dbReference type="ChEBI" id="CHEBI:30616"/>
        <dbReference type="ChEBI" id="CHEBI:47013"/>
        <dbReference type="ChEBI" id="CHEBI:78346"/>
        <dbReference type="ChEBI" id="CHEBI:456216"/>
        <dbReference type="EC" id="2.7.1.15"/>
    </reaction>
</comment>
<keyword evidence="5 12" id="KW-0479">Metal-binding</keyword>
<feature type="binding site" evidence="12">
    <location>
        <position position="137"/>
    </location>
    <ligand>
        <name>substrate</name>
    </ligand>
</feature>
<dbReference type="GO" id="GO:0005829">
    <property type="term" value="C:cytosol"/>
    <property type="evidence" value="ECO:0007669"/>
    <property type="project" value="TreeGrafter"/>
</dbReference>
<dbReference type="UniPathway" id="UPA00916">
    <property type="reaction ID" value="UER00889"/>
</dbReference>
<evidence type="ECO:0000313" key="15">
    <source>
        <dbReference type="Proteomes" id="UP000316330"/>
    </source>
</evidence>
<dbReference type="InterPro" id="IPR011611">
    <property type="entry name" value="PfkB_dom"/>
</dbReference>
<feature type="binding site" evidence="12">
    <location>
        <position position="289"/>
    </location>
    <ligand>
        <name>K(+)</name>
        <dbReference type="ChEBI" id="CHEBI:29103"/>
    </ligand>
</feature>
<evidence type="ECO:0000256" key="8">
    <source>
        <dbReference type="ARBA" id="ARBA00022840"/>
    </source>
</evidence>
<dbReference type="InterPro" id="IPR002139">
    <property type="entry name" value="Ribo/fructo_kinase"/>
</dbReference>
<keyword evidence="10 12" id="KW-0630">Potassium</keyword>
<feature type="binding site" evidence="12">
    <location>
        <begin position="249"/>
        <end position="250"/>
    </location>
    <ligand>
        <name>ATP</name>
        <dbReference type="ChEBI" id="CHEBI:30616"/>
    </ligand>
</feature>
<dbReference type="PANTHER" id="PTHR10584:SF166">
    <property type="entry name" value="RIBOKINASE"/>
    <property type="match status" value="1"/>
</dbReference>
<comment type="caution">
    <text evidence="14">The sequence shown here is derived from an EMBL/GenBank/DDBJ whole genome shotgun (WGS) entry which is preliminary data.</text>
</comment>
<evidence type="ECO:0000259" key="13">
    <source>
        <dbReference type="Pfam" id="PF00294"/>
    </source>
</evidence>
<keyword evidence="7 12" id="KW-0418">Kinase</keyword>
<feature type="binding site" evidence="12">
    <location>
        <position position="285"/>
    </location>
    <ligand>
        <name>K(+)</name>
        <dbReference type="ChEBI" id="CHEBI:29103"/>
    </ligand>
</feature>
<dbReference type="GO" id="GO:0004747">
    <property type="term" value="F:ribokinase activity"/>
    <property type="evidence" value="ECO:0007669"/>
    <property type="project" value="UniProtKB-UniRule"/>
</dbReference>
<comment type="cofactor">
    <cofactor evidence="12">
        <name>Mg(2+)</name>
        <dbReference type="ChEBI" id="CHEBI:18420"/>
    </cofactor>
    <text evidence="12">Requires a divalent cation, most likely magnesium in vivo, as an electrophilic catalyst to aid phosphoryl group transfer. It is the chelate of the metal and the nucleotide that is the actual substrate.</text>
</comment>
<dbReference type="Pfam" id="PF00294">
    <property type="entry name" value="PfkB"/>
    <property type="match status" value="1"/>
</dbReference>
<dbReference type="NCBIfam" id="TIGR02152">
    <property type="entry name" value="D_ribokin_bact"/>
    <property type="match status" value="1"/>
</dbReference>
<protein>
    <recommendedName>
        <fullName evidence="3 12">Ribokinase</fullName>
        <shortName evidence="12">RK</shortName>
        <ecNumber evidence="2 12">2.7.1.15</ecNumber>
    </recommendedName>
</protein>
<dbReference type="EMBL" id="VNJJ01000007">
    <property type="protein sequence ID" value="TVX99050.1"/>
    <property type="molecule type" value="Genomic_DNA"/>
</dbReference>
<comment type="subunit">
    <text evidence="12">Homodimer.</text>
</comment>
<sequence length="304" mass="32300">MTNVFSIGSLNMDVVYQVSALPKPGETIQSLSRKLFPGGKGANQAVAAARSGGSVWMIGAVGDDSYGEALLSALQADGIRTETVHPTEGDTGTAFITVDAHAENHIVLAAGANGRLSPSDIPEWIWGEAAMIMLQNEIPWPVNWHVLESARKRGIPVIMNAAPAMHIEEEAFPLIPILVVNETELEAISGQRVRDLADARAAAGMLIVRGVNNVLVTLGSQGSLWVAHGEEEFWTPAFRVEPVDTTAAGDTFIGAFAAEYASGAPVQQALRFASAAAAIAVTREGAQISVPRREEILHFMEQRG</sequence>
<gene>
    <name evidence="12 14" type="primary">rbsK</name>
    <name evidence="14" type="ORF">FPZ45_13930</name>
</gene>
<keyword evidence="6 12" id="KW-0547">Nucleotide-binding</keyword>
<dbReference type="OrthoDB" id="9775849at2"/>
<evidence type="ECO:0000256" key="9">
    <source>
        <dbReference type="ARBA" id="ARBA00022842"/>
    </source>
</evidence>
<comment type="pathway">
    <text evidence="12">Carbohydrate metabolism; D-ribose degradation; D-ribose 5-phosphate from beta-D-ribopyranose: step 2/2.</text>
</comment>
<evidence type="ECO:0000256" key="10">
    <source>
        <dbReference type="ARBA" id="ARBA00022958"/>
    </source>
</evidence>
<feature type="binding site" evidence="12">
    <location>
        <begin position="11"/>
        <end position="13"/>
    </location>
    <ligand>
        <name>substrate</name>
    </ligand>
</feature>
<evidence type="ECO:0000313" key="14">
    <source>
        <dbReference type="EMBL" id="TVX99050.1"/>
    </source>
</evidence>
<evidence type="ECO:0000256" key="4">
    <source>
        <dbReference type="ARBA" id="ARBA00022679"/>
    </source>
</evidence>
<feature type="binding site" evidence="12">
    <location>
        <position position="244"/>
    </location>
    <ligand>
        <name>K(+)</name>
        <dbReference type="ChEBI" id="CHEBI:29103"/>
    </ligand>
</feature>
<comment type="activity regulation">
    <text evidence="12">Activated by a monovalent cation that binds near, but not in, the active site. The most likely occupant of the site in vivo is potassium. Ion binding induces a conformational change that may alter substrate affinity.</text>
</comment>
<dbReference type="RefSeq" id="WP_144702785.1">
    <property type="nucleotide sequence ID" value="NZ_VNJJ01000007.1"/>
</dbReference>
<dbReference type="PROSITE" id="PS00584">
    <property type="entry name" value="PFKB_KINASES_2"/>
    <property type="match status" value="1"/>
</dbReference>
<dbReference type="Gene3D" id="3.40.1190.20">
    <property type="match status" value="1"/>
</dbReference>
<keyword evidence="15" id="KW-1185">Reference proteome</keyword>
<evidence type="ECO:0000256" key="3">
    <source>
        <dbReference type="ARBA" id="ARBA00016943"/>
    </source>
</evidence>
<evidence type="ECO:0000256" key="11">
    <source>
        <dbReference type="ARBA" id="ARBA00023277"/>
    </source>
</evidence>
<feature type="binding site" evidence="12">
    <location>
        <begin position="39"/>
        <end position="43"/>
    </location>
    <ligand>
        <name>substrate</name>
    </ligand>
</feature>
<feature type="binding site" evidence="12">
    <location>
        <begin position="217"/>
        <end position="222"/>
    </location>
    <ligand>
        <name>ATP</name>
        <dbReference type="ChEBI" id="CHEBI:30616"/>
    </ligand>
</feature>
<accession>A0A559JGQ8</accession>
<comment type="similarity">
    <text evidence="1">Belongs to the carbohydrate kinase pfkB family.</text>
</comment>
<keyword evidence="11 12" id="KW-0119">Carbohydrate metabolism</keyword>